<dbReference type="GeneID" id="36601648"/>
<keyword evidence="2" id="KW-1185">Reference proteome</keyword>
<organism evidence="1 2">
    <name type="scientific">Trichoderma citrinoviride</name>
    <dbReference type="NCBI Taxonomy" id="58853"/>
    <lineage>
        <taxon>Eukaryota</taxon>
        <taxon>Fungi</taxon>
        <taxon>Dikarya</taxon>
        <taxon>Ascomycota</taxon>
        <taxon>Pezizomycotina</taxon>
        <taxon>Sordariomycetes</taxon>
        <taxon>Hypocreomycetidae</taxon>
        <taxon>Hypocreales</taxon>
        <taxon>Hypocreaceae</taxon>
        <taxon>Trichoderma</taxon>
    </lineage>
</organism>
<sequence length="149" mass="16642">MNLSTILGNMGTFQLQTPSGCRWTPRLAVSGGTSMPLWRDEDPTLRCRLSVLEKADYLSRARLPGLHCSRRKIRPAHNFMPPDGRPCRKGVSVCSSLKKLLFLRGSSLVVVSSWVIIQQLRVYPCKFLVFVFVYNGPATGAFVVDFASH</sequence>
<dbReference type="Proteomes" id="UP000241546">
    <property type="component" value="Unassembled WGS sequence"/>
</dbReference>
<dbReference type="AlphaFoldDB" id="A0A2T4B5S5"/>
<proteinExistence type="predicted"/>
<name>A0A2T4B5S5_9HYPO</name>
<protein>
    <submittedName>
        <fullName evidence="1">Uncharacterized protein</fullName>
    </submittedName>
</protein>
<dbReference type="EMBL" id="KZ680216">
    <property type="protein sequence ID" value="PTB64561.1"/>
    <property type="molecule type" value="Genomic_DNA"/>
</dbReference>
<dbReference type="RefSeq" id="XP_024747881.1">
    <property type="nucleotide sequence ID" value="XM_024893530.1"/>
</dbReference>
<accession>A0A2T4B5S5</accession>
<reference evidence="2" key="1">
    <citation type="submission" date="2016-07" db="EMBL/GenBank/DDBJ databases">
        <title>Multiple horizontal gene transfer events from other fungi enriched the ability of initially mycotrophic Trichoderma (Ascomycota) to feed on dead plant biomass.</title>
        <authorList>
            <consortium name="DOE Joint Genome Institute"/>
            <person name="Atanasova L."/>
            <person name="Chenthamara K."/>
            <person name="Zhang J."/>
            <person name="Grujic M."/>
            <person name="Henrissat B."/>
            <person name="Kuo A."/>
            <person name="Aerts A."/>
            <person name="Salamov A."/>
            <person name="Lipzen A."/>
            <person name="Labutti K."/>
            <person name="Barry K."/>
            <person name="Miao Y."/>
            <person name="Rahimi M.J."/>
            <person name="Shen Q."/>
            <person name="Grigoriev I.V."/>
            <person name="Kubicek C.P."/>
            <person name="Druzhinina I.S."/>
        </authorList>
    </citation>
    <scope>NUCLEOTIDE SEQUENCE [LARGE SCALE GENOMIC DNA]</scope>
    <source>
        <strain evidence="2">TUCIM 6016</strain>
    </source>
</reference>
<gene>
    <name evidence="1" type="ORF">BBK36DRAFT_1142509</name>
</gene>
<evidence type="ECO:0000313" key="2">
    <source>
        <dbReference type="Proteomes" id="UP000241546"/>
    </source>
</evidence>
<evidence type="ECO:0000313" key="1">
    <source>
        <dbReference type="EMBL" id="PTB64561.1"/>
    </source>
</evidence>